<proteinExistence type="predicted"/>
<dbReference type="EMBL" id="UZAK01005238">
    <property type="protein sequence ID" value="VDO87006.1"/>
    <property type="molecule type" value="Genomic_DNA"/>
</dbReference>
<dbReference type="Proteomes" id="UP000279833">
    <property type="component" value="Unassembled WGS sequence"/>
</dbReference>
<name>A0A183JN76_9TREM</name>
<evidence type="ECO:0000313" key="1">
    <source>
        <dbReference type="EMBL" id="VDO87006.1"/>
    </source>
</evidence>
<sequence length="55" mass="6480">MFDNFPKHIMKPGVDQILNFDVSYHLCDCFTKLHYIYSIIHINMYLSTGLNNIVT</sequence>
<evidence type="ECO:0000313" key="2">
    <source>
        <dbReference type="Proteomes" id="UP000279833"/>
    </source>
</evidence>
<evidence type="ECO:0000313" key="3">
    <source>
        <dbReference type="WBParaSite" id="SCUD_0000416101-mRNA-1"/>
    </source>
</evidence>
<dbReference type="AlphaFoldDB" id="A0A183JN76"/>
<gene>
    <name evidence="1" type="ORF">SCUD_LOCUS4161</name>
</gene>
<protein>
    <submittedName>
        <fullName evidence="1 3">Uncharacterized protein</fullName>
    </submittedName>
</protein>
<reference evidence="3" key="1">
    <citation type="submission" date="2016-06" db="UniProtKB">
        <authorList>
            <consortium name="WormBaseParasite"/>
        </authorList>
    </citation>
    <scope>IDENTIFICATION</scope>
</reference>
<accession>A0A183JN76</accession>
<organism evidence="3">
    <name type="scientific">Schistosoma curassoni</name>
    <dbReference type="NCBI Taxonomy" id="6186"/>
    <lineage>
        <taxon>Eukaryota</taxon>
        <taxon>Metazoa</taxon>
        <taxon>Spiralia</taxon>
        <taxon>Lophotrochozoa</taxon>
        <taxon>Platyhelminthes</taxon>
        <taxon>Trematoda</taxon>
        <taxon>Digenea</taxon>
        <taxon>Strigeidida</taxon>
        <taxon>Schistosomatoidea</taxon>
        <taxon>Schistosomatidae</taxon>
        <taxon>Schistosoma</taxon>
    </lineage>
</organism>
<reference evidence="1 2" key="2">
    <citation type="submission" date="2018-11" db="EMBL/GenBank/DDBJ databases">
        <authorList>
            <consortium name="Pathogen Informatics"/>
        </authorList>
    </citation>
    <scope>NUCLEOTIDE SEQUENCE [LARGE SCALE GENOMIC DNA]</scope>
    <source>
        <strain evidence="1">Dakar</strain>
        <strain evidence="2">Dakar, Senegal</strain>
    </source>
</reference>
<dbReference type="WBParaSite" id="SCUD_0000416101-mRNA-1">
    <property type="protein sequence ID" value="SCUD_0000416101-mRNA-1"/>
    <property type="gene ID" value="SCUD_0000416101"/>
</dbReference>
<keyword evidence="2" id="KW-1185">Reference proteome</keyword>